<gene>
    <name evidence="2" type="ORF">PG999_012701</name>
</gene>
<comment type="caution">
    <text evidence="2">The sequence shown here is derived from an EMBL/GenBank/DDBJ whole genome shotgun (WGS) entry which is preliminary data.</text>
</comment>
<name>A0AAW0QFI0_9PEZI</name>
<feature type="chain" id="PRO_5043934389" evidence="1">
    <location>
        <begin position="21"/>
        <end position="97"/>
    </location>
</feature>
<dbReference type="EMBL" id="JAQQWP010000010">
    <property type="protein sequence ID" value="KAK8096757.1"/>
    <property type="molecule type" value="Genomic_DNA"/>
</dbReference>
<keyword evidence="3" id="KW-1185">Reference proteome</keyword>
<dbReference type="Proteomes" id="UP001392437">
    <property type="component" value="Unassembled WGS sequence"/>
</dbReference>
<accession>A0AAW0QFI0</accession>
<feature type="signal peptide" evidence="1">
    <location>
        <begin position="1"/>
        <end position="20"/>
    </location>
</feature>
<keyword evidence="1" id="KW-0732">Signal</keyword>
<dbReference type="AlphaFoldDB" id="A0AAW0QFI0"/>
<proteinExistence type="predicted"/>
<evidence type="ECO:0000256" key="1">
    <source>
        <dbReference type="SAM" id="SignalP"/>
    </source>
</evidence>
<reference evidence="2 3" key="1">
    <citation type="submission" date="2023-01" db="EMBL/GenBank/DDBJ databases">
        <title>Analysis of 21 Apiospora genomes using comparative genomics revels a genus with tremendous synthesis potential of carbohydrate active enzymes and secondary metabolites.</title>
        <authorList>
            <person name="Sorensen T."/>
        </authorList>
    </citation>
    <scope>NUCLEOTIDE SEQUENCE [LARGE SCALE GENOMIC DNA]</scope>
    <source>
        <strain evidence="2 3">CBS 117206</strain>
    </source>
</reference>
<sequence>MGLRMMTVVVVAVTNVTVFAPFCVTVLMPPYSNDVVNGLGDIVAEADKWLVGNTGRQDASEQVTVVAVQISMSTNTVLELSAPSSGSQTLISVAKPP</sequence>
<protein>
    <submittedName>
        <fullName evidence="2">Uncharacterized protein</fullName>
    </submittedName>
</protein>
<evidence type="ECO:0000313" key="3">
    <source>
        <dbReference type="Proteomes" id="UP001392437"/>
    </source>
</evidence>
<evidence type="ECO:0000313" key="2">
    <source>
        <dbReference type="EMBL" id="KAK8096757.1"/>
    </source>
</evidence>
<organism evidence="2 3">
    <name type="scientific">Apiospora kogelbergensis</name>
    <dbReference type="NCBI Taxonomy" id="1337665"/>
    <lineage>
        <taxon>Eukaryota</taxon>
        <taxon>Fungi</taxon>
        <taxon>Dikarya</taxon>
        <taxon>Ascomycota</taxon>
        <taxon>Pezizomycotina</taxon>
        <taxon>Sordariomycetes</taxon>
        <taxon>Xylariomycetidae</taxon>
        <taxon>Amphisphaeriales</taxon>
        <taxon>Apiosporaceae</taxon>
        <taxon>Apiospora</taxon>
    </lineage>
</organism>